<dbReference type="InterPro" id="IPR029010">
    <property type="entry name" value="ThuA-like"/>
</dbReference>
<gene>
    <name evidence="2" type="ORF">Pka01_70620</name>
</gene>
<keyword evidence="3" id="KW-1185">Reference proteome</keyword>
<dbReference type="Proteomes" id="UP000630097">
    <property type="component" value="Unassembled WGS sequence"/>
</dbReference>
<organism evidence="2 3">
    <name type="scientific">Planotetraspora kaengkrachanensis</name>
    <dbReference type="NCBI Taxonomy" id="575193"/>
    <lineage>
        <taxon>Bacteria</taxon>
        <taxon>Bacillati</taxon>
        <taxon>Actinomycetota</taxon>
        <taxon>Actinomycetes</taxon>
        <taxon>Streptosporangiales</taxon>
        <taxon>Streptosporangiaceae</taxon>
        <taxon>Planotetraspora</taxon>
    </lineage>
</organism>
<comment type="caution">
    <text evidence="2">The sequence shown here is derived from an EMBL/GenBank/DDBJ whole genome shotgun (WGS) entry which is preliminary data.</text>
</comment>
<feature type="domain" description="ThuA-like" evidence="1">
    <location>
        <begin position="12"/>
        <end position="224"/>
    </location>
</feature>
<dbReference type="Gene3D" id="3.40.50.880">
    <property type="match status" value="1"/>
</dbReference>
<dbReference type="PANTHER" id="PTHR40469:SF2">
    <property type="entry name" value="GALACTOSE-BINDING DOMAIN-LIKE SUPERFAMILY PROTEIN"/>
    <property type="match status" value="1"/>
</dbReference>
<accession>A0A8J3VAG1</accession>
<dbReference type="Pfam" id="PF06283">
    <property type="entry name" value="ThuA"/>
    <property type="match status" value="1"/>
</dbReference>
<dbReference type="PANTHER" id="PTHR40469">
    <property type="entry name" value="SECRETED GLYCOSYL HYDROLASE"/>
    <property type="match status" value="1"/>
</dbReference>
<dbReference type="SUPFAM" id="SSF52317">
    <property type="entry name" value="Class I glutamine amidotransferase-like"/>
    <property type="match status" value="1"/>
</dbReference>
<evidence type="ECO:0000313" key="3">
    <source>
        <dbReference type="Proteomes" id="UP000630097"/>
    </source>
</evidence>
<evidence type="ECO:0000259" key="1">
    <source>
        <dbReference type="Pfam" id="PF06283"/>
    </source>
</evidence>
<sequence length="226" mass="24304">MSGSSAREGARRALVVRGGWEGHVPVEATELFIPSLAEAGFDVTVSEDLDVYTDAELMTATDLVVQCWSIGTMTPEQSAGLVSAVRAGTGFAGWHGGVVGTFGGSHDYLRMVGGLFLWHPEDFLEYDVTIVPGQAGHPIVAGLGDFTVTTEQYWMLTDSLNTVLARTTFTPEDGEHGGGPVDMPVVWTRRWGAGKIFFSAVGHRVADLEHPTVRTLTERGLVWAAR</sequence>
<evidence type="ECO:0000313" key="2">
    <source>
        <dbReference type="EMBL" id="GIG83935.1"/>
    </source>
</evidence>
<dbReference type="RefSeq" id="WP_203887230.1">
    <property type="nucleotide sequence ID" value="NZ_BAABHH010000030.1"/>
</dbReference>
<proteinExistence type="predicted"/>
<reference evidence="2 3" key="1">
    <citation type="submission" date="2021-01" db="EMBL/GenBank/DDBJ databases">
        <title>Whole genome shotgun sequence of Planotetraspora kaengkrachanensis NBRC 104272.</title>
        <authorList>
            <person name="Komaki H."/>
            <person name="Tamura T."/>
        </authorList>
    </citation>
    <scope>NUCLEOTIDE SEQUENCE [LARGE SCALE GENOMIC DNA]</scope>
    <source>
        <strain evidence="2 3">NBRC 104272</strain>
    </source>
</reference>
<name>A0A8J3VAG1_9ACTN</name>
<dbReference type="EMBL" id="BONV01000045">
    <property type="protein sequence ID" value="GIG83935.1"/>
    <property type="molecule type" value="Genomic_DNA"/>
</dbReference>
<dbReference type="InterPro" id="IPR029062">
    <property type="entry name" value="Class_I_gatase-like"/>
</dbReference>
<protein>
    <recommendedName>
        <fullName evidence="1">ThuA-like domain-containing protein</fullName>
    </recommendedName>
</protein>
<dbReference type="AlphaFoldDB" id="A0A8J3VAG1"/>